<dbReference type="InterPro" id="IPR001806">
    <property type="entry name" value="Small_GTPase"/>
</dbReference>
<dbReference type="PRINTS" id="PR00449">
    <property type="entry name" value="RASTRNSFRMNG"/>
</dbReference>
<proteinExistence type="predicted"/>
<dbReference type="PROSITE" id="PS51419">
    <property type="entry name" value="RAB"/>
    <property type="match status" value="1"/>
</dbReference>
<dbReference type="STRING" id="121845.A0A1S3D2V5"/>
<accession>A0A1S3D2V5</accession>
<evidence type="ECO:0000313" key="6">
    <source>
        <dbReference type="RefSeq" id="XP_026680219.1"/>
    </source>
</evidence>
<feature type="region of interest" description="Disordered" evidence="3">
    <location>
        <begin position="195"/>
        <end position="216"/>
    </location>
</feature>
<evidence type="ECO:0000313" key="5">
    <source>
        <dbReference type="RefSeq" id="XP_008473220.1"/>
    </source>
</evidence>
<protein>
    <submittedName>
        <fullName evidence="5 6">Probable Ras-related protein Rab7</fullName>
    </submittedName>
</protein>
<dbReference type="Gene3D" id="3.40.50.300">
    <property type="entry name" value="P-loop containing nucleotide triphosphate hydrolases"/>
    <property type="match status" value="1"/>
</dbReference>
<evidence type="ECO:0000256" key="3">
    <source>
        <dbReference type="SAM" id="MobiDB-lite"/>
    </source>
</evidence>
<dbReference type="CDD" id="cd00154">
    <property type="entry name" value="Rab"/>
    <property type="match status" value="1"/>
</dbReference>
<dbReference type="FunFam" id="3.40.50.300:FF:001329">
    <property type="entry name" value="Small GTP-binding protein, putative"/>
    <property type="match status" value="1"/>
</dbReference>
<dbReference type="PROSITE" id="PS51421">
    <property type="entry name" value="RAS"/>
    <property type="match status" value="1"/>
</dbReference>
<evidence type="ECO:0000313" key="4">
    <source>
        <dbReference type="Proteomes" id="UP000079169"/>
    </source>
</evidence>
<dbReference type="Pfam" id="PF00071">
    <property type="entry name" value="Ras"/>
    <property type="match status" value="1"/>
</dbReference>
<dbReference type="GO" id="GO:0005525">
    <property type="term" value="F:GTP binding"/>
    <property type="evidence" value="ECO:0007669"/>
    <property type="project" value="UniProtKB-KW"/>
</dbReference>
<keyword evidence="4" id="KW-1185">Reference proteome</keyword>
<dbReference type="KEGG" id="dci:103510347"/>
<keyword evidence="2" id="KW-0342">GTP-binding</keyword>
<dbReference type="RefSeq" id="XP_008473220.1">
    <property type="nucleotide sequence ID" value="XM_008474998.3"/>
</dbReference>
<evidence type="ECO:0000256" key="2">
    <source>
        <dbReference type="ARBA" id="ARBA00023134"/>
    </source>
</evidence>
<dbReference type="InterPro" id="IPR050227">
    <property type="entry name" value="Rab"/>
</dbReference>
<gene>
    <name evidence="5 6" type="primary">LOC103510347</name>
</gene>
<dbReference type="OMA" id="FCEQCHT"/>
<dbReference type="InterPro" id="IPR005225">
    <property type="entry name" value="Small_GTP-bd"/>
</dbReference>
<dbReference type="SMART" id="SM00175">
    <property type="entry name" value="RAB"/>
    <property type="match status" value="1"/>
</dbReference>
<dbReference type="CTD" id="38084"/>
<organism evidence="4 5">
    <name type="scientific">Diaphorina citri</name>
    <name type="common">Asian citrus psyllid</name>
    <dbReference type="NCBI Taxonomy" id="121845"/>
    <lineage>
        <taxon>Eukaryota</taxon>
        <taxon>Metazoa</taxon>
        <taxon>Ecdysozoa</taxon>
        <taxon>Arthropoda</taxon>
        <taxon>Hexapoda</taxon>
        <taxon>Insecta</taxon>
        <taxon>Pterygota</taxon>
        <taxon>Neoptera</taxon>
        <taxon>Paraneoptera</taxon>
        <taxon>Hemiptera</taxon>
        <taxon>Sternorrhyncha</taxon>
        <taxon>Psylloidea</taxon>
        <taxon>Psyllidae</taxon>
        <taxon>Diaphorininae</taxon>
        <taxon>Diaphorina</taxon>
    </lineage>
</organism>
<evidence type="ECO:0000256" key="1">
    <source>
        <dbReference type="ARBA" id="ARBA00022741"/>
    </source>
</evidence>
<dbReference type="InterPro" id="IPR027417">
    <property type="entry name" value="P-loop_NTPase"/>
</dbReference>
<dbReference type="GeneID" id="103510347"/>
<dbReference type="SMART" id="SM00173">
    <property type="entry name" value="RAS"/>
    <property type="match status" value="1"/>
</dbReference>
<keyword evidence="1" id="KW-0547">Nucleotide-binding</keyword>
<dbReference type="OrthoDB" id="28034at2759"/>
<dbReference type="GO" id="GO:0003924">
    <property type="term" value="F:GTPase activity"/>
    <property type="evidence" value="ECO:0007669"/>
    <property type="project" value="InterPro"/>
</dbReference>
<reference evidence="5 6" key="1">
    <citation type="submission" date="2025-04" db="UniProtKB">
        <authorList>
            <consortium name="RefSeq"/>
        </authorList>
    </citation>
    <scope>IDENTIFICATION</scope>
</reference>
<dbReference type="AlphaFoldDB" id="A0A1S3D2V5"/>
<name>A0A1S3D2V5_DIACI</name>
<sequence length="216" mass="23771">MASIKVPEQKVILCGEYGVGKSSLFRRYAYDTFISSSSRKSTLGLDNFNKEYKVDDRSIQMQLWDTGGMERVASITSSYYKFAEAAILVFSLDNAASFHVLSQHLLEIVTYAENAKIFLCGNKSDLEGTTPQVTEADMENFCEQCHNLISSTYKTSCKTGEGVEEMFADIGRQLILSNRSRLELQTMGAGGIGTDSFKLGGRGSEEGEVAEPPCLC</sequence>
<dbReference type="RefSeq" id="XP_026680219.1">
    <property type="nucleotide sequence ID" value="XM_026824418.1"/>
</dbReference>
<dbReference type="NCBIfam" id="TIGR00231">
    <property type="entry name" value="small_GTP"/>
    <property type="match status" value="1"/>
</dbReference>
<dbReference type="PANTHER" id="PTHR47977">
    <property type="entry name" value="RAS-RELATED PROTEIN RAB"/>
    <property type="match status" value="1"/>
</dbReference>
<dbReference type="SUPFAM" id="SSF52540">
    <property type="entry name" value="P-loop containing nucleoside triphosphate hydrolases"/>
    <property type="match status" value="1"/>
</dbReference>
<dbReference type="Proteomes" id="UP000079169">
    <property type="component" value="Unplaced"/>
</dbReference>
<dbReference type="PaxDb" id="121845-A0A1S3D2V5"/>
<dbReference type="SMART" id="SM00174">
    <property type="entry name" value="RHO"/>
    <property type="match status" value="1"/>
</dbReference>